<protein>
    <submittedName>
        <fullName evidence="2">Uncharacterized protein</fullName>
    </submittedName>
</protein>
<keyword evidence="1" id="KW-0812">Transmembrane</keyword>
<evidence type="ECO:0000313" key="3">
    <source>
        <dbReference type="Proteomes" id="UP000003480"/>
    </source>
</evidence>
<keyword evidence="1" id="KW-0472">Membrane</keyword>
<accession>I4G5U9</accession>
<feature type="transmembrane region" description="Helical" evidence="1">
    <location>
        <begin position="39"/>
        <end position="56"/>
    </location>
</feature>
<keyword evidence="1" id="KW-1133">Transmembrane helix</keyword>
<sequence length="58" mass="6857">MRVLTGLAITAYCMATNNNVDKALIIYNFKTNTNIPQRLIVFLLKFFITFLNYVRYNY</sequence>
<dbReference type="Proteomes" id="UP000003480">
    <property type="component" value="Unassembled WGS sequence"/>
</dbReference>
<dbReference type="AlphaFoldDB" id="I4G5U9"/>
<proteinExistence type="predicted"/>
<gene>
    <name evidence="2" type="ORF">MICAC_4410003</name>
</gene>
<evidence type="ECO:0000256" key="1">
    <source>
        <dbReference type="SAM" id="Phobius"/>
    </source>
</evidence>
<dbReference type="HOGENOM" id="CLU_3009198_0_0_3"/>
<reference evidence="2 3" key="1">
    <citation type="submission" date="2012-04" db="EMBL/GenBank/DDBJ databases">
        <authorList>
            <person name="Genoscope - CEA"/>
        </authorList>
    </citation>
    <scope>NUCLEOTIDE SEQUENCE [LARGE SCALE GENOMIC DNA]</scope>
    <source>
        <strain evidence="2 3">9443</strain>
    </source>
</reference>
<name>I4G5U9_MICAE</name>
<dbReference type="EMBL" id="CAIJ01000381">
    <property type="protein sequence ID" value="CCI03310.1"/>
    <property type="molecule type" value="Genomic_DNA"/>
</dbReference>
<comment type="caution">
    <text evidence="2">The sequence shown here is derived from an EMBL/GenBank/DDBJ whole genome shotgun (WGS) entry which is preliminary data.</text>
</comment>
<evidence type="ECO:0000313" key="2">
    <source>
        <dbReference type="EMBL" id="CCI03310.1"/>
    </source>
</evidence>
<organism evidence="2 3">
    <name type="scientific">Microcystis aeruginosa PCC 9443</name>
    <dbReference type="NCBI Taxonomy" id="1160281"/>
    <lineage>
        <taxon>Bacteria</taxon>
        <taxon>Bacillati</taxon>
        <taxon>Cyanobacteriota</taxon>
        <taxon>Cyanophyceae</taxon>
        <taxon>Oscillatoriophycideae</taxon>
        <taxon>Chroococcales</taxon>
        <taxon>Microcystaceae</taxon>
        <taxon>Microcystis</taxon>
    </lineage>
</organism>